<keyword evidence="12" id="KW-1185">Reference proteome</keyword>
<feature type="signal peptide" evidence="9">
    <location>
        <begin position="1"/>
        <end position="20"/>
    </location>
</feature>
<evidence type="ECO:0000256" key="10">
    <source>
        <dbReference type="SAM" id="MobiDB-lite"/>
    </source>
</evidence>
<dbReference type="AlphaFoldDB" id="A0A3N4KB20"/>
<dbReference type="OrthoDB" id="421038at2759"/>
<sequence>MKSIALSALTTVLAAHLASAASPLIVDGSDFVNSVTEDRFVMVGLAYQPAGASGYDPNSGVDPLSDADACLRDAAVMQKLGVNTIRVYNINPALNHDECVSIFNAVGIYLALDVNSPLSGESLNRDDPASSYHSGYLTRIFSVVEAFKDYPNLLGFFAGNEVVNSVKSAQTVPQYIRAIQRDLKQYIAAHASRTIPVGYSAADDDTRRPMWAYLTCGDDADSRADFYGLNSYQWCGDSTWETSGYQGLVTTFSNTSVPLFFSEFGCNTVRPRPFNEIAALYGDRMIDSWSGGLVYEYTQEPSDYGLVEISSDGDATLLEDFDNLQKQYNGIDITLITSRSSLSASASPPTCSDKFILQDHAAKFNTSMDIPACPDEDLLTNGVQNANKGKIVELTEFTTPHKVYTSGGAEVANLTITPLADDQSNTPSGETTSGAGNNTGNGTAAADDAEGVASSRSVGAGALAVAAVVAVMAAFV</sequence>
<accession>A0A3N4KB20</accession>
<feature type="chain" id="PRO_5017849820" description="1,3-beta-glucanosyltransferase" evidence="9">
    <location>
        <begin position="21"/>
        <end position="476"/>
    </location>
</feature>
<evidence type="ECO:0000256" key="1">
    <source>
        <dbReference type="ARBA" id="ARBA00004609"/>
    </source>
</evidence>
<reference evidence="11 12" key="1">
    <citation type="journal article" date="2018" name="Nat. Ecol. Evol.">
        <title>Pezizomycetes genomes reveal the molecular basis of ectomycorrhizal truffle lifestyle.</title>
        <authorList>
            <person name="Murat C."/>
            <person name="Payen T."/>
            <person name="Noel B."/>
            <person name="Kuo A."/>
            <person name="Morin E."/>
            <person name="Chen J."/>
            <person name="Kohler A."/>
            <person name="Krizsan K."/>
            <person name="Balestrini R."/>
            <person name="Da Silva C."/>
            <person name="Montanini B."/>
            <person name="Hainaut M."/>
            <person name="Levati E."/>
            <person name="Barry K.W."/>
            <person name="Belfiori B."/>
            <person name="Cichocki N."/>
            <person name="Clum A."/>
            <person name="Dockter R.B."/>
            <person name="Fauchery L."/>
            <person name="Guy J."/>
            <person name="Iotti M."/>
            <person name="Le Tacon F."/>
            <person name="Lindquist E.A."/>
            <person name="Lipzen A."/>
            <person name="Malagnac F."/>
            <person name="Mello A."/>
            <person name="Molinier V."/>
            <person name="Miyauchi S."/>
            <person name="Poulain J."/>
            <person name="Riccioni C."/>
            <person name="Rubini A."/>
            <person name="Sitrit Y."/>
            <person name="Splivallo R."/>
            <person name="Traeger S."/>
            <person name="Wang M."/>
            <person name="Zifcakova L."/>
            <person name="Wipf D."/>
            <person name="Zambonelli A."/>
            <person name="Paolocci F."/>
            <person name="Nowrousian M."/>
            <person name="Ottonello S."/>
            <person name="Baldrian P."/>
            <person name="Spatafora J.W."/>
            <person name="Henrissat B."/>
            <person name="Nagy L.G."/>
            <person name="Aury J.M."/>
            <person name="Wincker P."/>
            <person name="Grigoriev I.V."/>
            <person name="Bonfante P."/>
            <person name="Martin F.M."/>
        </authorList>
    </citation>
    <scope>NUCLEOTIDE SEQUENCE [LARGE SCALE GENOMIC DNA]</scope>
    <source>
        <strain evidence="11 12">CCBAS932</strain>
    </source>
</reference>
<feature type="compositionally biased region" description="Low complexity" evidence="10">
    <location>
        <begin position="428"/>
        <end position="448"/>
    </location>
</feature>
<evidence type="ECO:0000256" key="5">
    <source>
        <dbReference type="ARBA" id="ARBA00022729"/>
    </source>
</evidence>
<dbReference type="GO" id="GO:0098552">
    <property type="term" value="C:side of membrane"/>
    <property type="evidence" value="ECO:0007669"/>
    <property type="project" value="UniProtKB-KW"/>
</dbReference>
<organism evidence="11 12">
    <name type="scientific">Morchella conica CCBAS932</name>
    <dbReference type="NCBI Taxonomy" id="1392247"/>
    <lineage>
        <taxon>Eukaryota</taxon>
        <taxon>Fungi</taxon>
        <taxon>Dikarya</taxon>
        <taxon>Ascomycota</taxon>
        <taxon>Pezizomycotina</taxon>
        <taxon>Pezizomycetes</taxon>
        <taxon>Pezizales</taxon>
        <taxon>Morchellaceae</taxon>
        <taxon>Morchella</taxon>
    </lineage>
</organism>
<dbReference type="EMBL" id="ML119177">
    <property type="protein sequence ID" value="RPB07683.1"/>
    <property type="molecule type" value="Genomic_DNA"/>
</dbReference>
<comment type="subcellular location">
    <subcellularLocation>
        <location evidence="1 9">Cell membrane</location>
        <topology evidence="1 9">Lipid-anchor</topology>
        <topology evidence="1 9">GPI-anchor</topology>
    </subcellularLocation>
</comment>
<dbReference type="InterPro" id="IPR004886">
    <property type="entry name" value="Glucanosyltransferase"/>
</dbReference>
<keyword evidence="8 9" id="KW-0449">Lipoprotein</keyword>
<dbReference type="FunCoup" id="A0A3N4KB20">
    <property type="interactions" value="55"/>
</dbReference>
<dbReference type="Pfam" id="PF03198">
    <property type="entry name" value="Glyco_hydro_72"/>
    <property type="match status" value="1"/>
</dbReference>
<proteinExistence type="inferred from homology"/>
<evidence type="ECO:0000313" key="12">
    <source>
        <dbReference type="Proteomes" id="UP000277580"/>
    </source>
</evidence>
<dbReference type="Gene3D" id="3.20.20.80">
    <property type="entry name" value="Glycosidases"/>
    <property type="match status" value="1"/>
</dbReference>
<keyword evidence="4 9" id="KW-0808">Transferase</keyword>
<dbReference type="EC" id="2.4.1.-" evidence="9"/>
<dbReference type="FunFam" id="3.20.20.80:FF:000032">
    <property type="entry name" value="1,3-beta-glucanosyltransferase"/>
    <property type="match status" value="1"/>
</dbReference>
<protein>
    <recommendedName>
        <fullName evidence="9">1,3-beta-glucanosyltransferase</fullName>
        <ecNumber evidence="9">2.4.1.-</ecNumber>
    </recommendedName>
</protein>
<keyword evidence="5 9" id="KW-0732">Signal</keyword>
<keyword evidence="3 9" id="KW-0336">GPI-anchor</keyword>
<dbReference type="SUPFAM" id="SSF51445">
    <property type="entry name" value="(Trans)glycosidases"/>
    <property type="match status" value="1"/>
</dbReference>
<evidence type="ECO:0000256" key="9">
    <source>
        <dbReference type="RuleBase" id="RU361209"/>
    </source>
</evidence>
<keyword evidence="6 9" id="KW-0472">Membrane</keyword>
<name>A0A3N4KB20_9PEZI</name>
<dbReference type="PANTHER" id="PTHR31468">
    <property type="entry name" value="1,3-BETA-GLUCANOSYLTRANSFERASE GAS1"/>
    <property type="match status" value="1"/>
</dbReference>
<dbReference type="GO" id="GO:0005886">
    <property type="term" value="C:plasma membrane"/>
    <property type="evidence" value="ECO:0007669"/>
    <property type="project" value="UniProtKB-SubCell"/>
</dbReference>
<comment type="similarity">
    <text evidence="2 9">Belongs to the glycosyl hydrolase 72 family.</text>
</comment>
<dbReference type="Proteomes" id="UP000277580">
    <property type="component" value="Unassembled WGS sequence"/>
</dbReference>
<evidence type="ECO:0000256" key="7">
    <source>
        <dbReference type="ARBA" id="ARBA00023180"/>
    </source>
</evidence>
<dbReference type="GO" id="GO:0031505">
    <property type="term" value="P:fungal-type cell wall organization"/>
    <property type="evidence" value="ECO:0007669"/>
    <property type="project" value="TreeGrafter"/>
</dbReference>
<dbReference type="InterPro" id="IPR017853">
    <property type="entry name" value="GH"/>
</dbReference>
<evidence type="ECO:0000256" key="6">
    <source>
        <dbReference type="ARBA" id="ARBA00023136"/>
    </source>
</evidence>
<gene>
    <name evidence="11" type="ORF">P167DRAFT_568458</name>
</gene>
<dbReference type="STRING" id="1392247.A0A3N4KB20"/>
<evidence type="ECO:0000256" key="3">
    <source>
        <dbReference type="ARBA" id="ARBA00022622"/>
    </source>
</evidence>
<dbReference type="GO" id="GO:0042124">
    <property type="term" value="F:1,3-beta-glucanosyltransferase activity"/>
    <property type="evidence" value="ECO:0007669"/>
    <property type="project" value="TreeGrafter"/>
</dbReference>
<evidence type="ECO:0000256" key="4">
    <source>
        <dbReference type="ARBA" id="ARBA00022679"/>
    </source>
</evidence>
<evidence type="ECO:0000313" key="11">
    <source>
        <dbReference type="EMBL" id="RPB07683.1"/>
    </source>
</evidence>
<feature type="region of interest" description="Disordered" evidence="10">
    <location>
        <begin position="418"/>
        <end position="448"/>
    </location>
</feature>
<dbReference type="GO" id="GO:0071970">
    <property type="term" value="P:fungal-type cell wall (1-&gt;3)-beta-D-glucan biosynthetic process"/>
    <property type="evidence" value="ECO:0007669"/>
    <property type="project" value="TreeGrafter"/>
</dbReference>
<comment type="function">
    <text evidence="9">Splits internally a 1,3-beta-glucan molecule and transfers the newly generated reducing end (the donor) to the non-reducing end of another 1,3-beta-glucan molecule (the acceptor) forming a 1,3-beta linkage, resulting in the elongation of 1,3-beta-glucan chains in the cell wall.</text>
</comment>
<keyword evidence="7" id="KW-0325">Glycoprotein</keyword>
<dbReference type="PANTHER" id="PTHR31468:SF4">
    <property type="entry name" value="1,3-BETA-GLUCANOSYLTRANSFERASE GAS3-RELATED"/>
    <property type="match status" value="1"/>
</dbReference>
<dbReference type="InParanoid" id="A0A3N4KB20"/>
<evidence type="ECO:0000256" key="2">
    <source>
        <dbReference type="ARBA" id="ARBA00007528"/>
    </source>
</evidence>
<evidence type="ECO:0000256" key="8">
    <source>
        <dbReference type="ARBA" id="ARBA00023288"/>
    </source>
</evidence>